<keyword evidence="3" id="KW-0560">Oxidoreductase</keyword>
<dbReference type="RefSeq" id="WP_008733559.1">
    <property type="nucleotide sequence ID" value="NZ_CP004387.1"/>
</dbReference>
<dbReference type="OrthoDB" id="9766402at2"/>
<dbReference type="InterPro" id="IPR036188">
    <property type="entry name" value="FAD/NAD-bd_sf"/>
</dbReference>
<dbReference type="KEGG" id="apac:S7S_15280"/>
<dbReference type="GO" id="GO:0050660">
    <property type="term" value="F:flavin adenine dinucleotide binding"/>
    <property type="evidence" value="ECO:0007669"/>
    <property type="project" value="InterPro"/>
</dbReference>
<name>A0A0B4XST1_9GAMM</name>
<proteinExistence type="predicted"/>
<keyword evidence="4" id="KW-0503">Monooxygenase</keyword>
<dbReference type="Gene3D" id="3.50.50.60">
    <property type="entry name" value="FAD/NAD(P)-binding domain"/>
    <property type="match status" value="3"/>
</dbReference>
<dbReference type="Pfam" id="PF00743">
    <property type="entry name" value="FMO-like"/>
    <property type="match status" value="1"/>
</dbReference>
<evidence type="ECO:0000256" key="2">
    <source>
        <dbReference type="ARBA" id="ARBA00022827"/>
    </source>
</evidence>
<dbReference type="HOGENOM" id="CLU_006937_7_1_6"/>
<dbReference type="STRING" id="391936.S7S_15280"/>
<keyword evidence="1" id="KW-0285">Flavoprotein</keyword>
<sequence>MQNTFEVAIIGAGFGGLGMAIKLKKAGRDSLVLLEKAEDVGGCWRENSYPGAACDVPSHLYSYSFERKPDWSRRFAPQAEIFDYLRHCARKYDLYRHIRFGTEVAGAHFDDTAGLWRINTTRGDTLSARYLITATGQLNRPSIPRLPGIDSFQGPAFHSAQWRHDLDLTGKRVAVIGTGASAIQFVPAIAPHVARLTLFQRSAPYVIPKADRPYTRLEKALIARSPLLQKLSRGGIYSLYETRVLGFTALQQVMTLYARKAQALMHKHIKDPALRRTLTPDYPIGCKRVLISNDYYPALARDNVQVVDTRIDNITPTGVRTRDGVEHPADVLIYGTGFQATEFLSPMQITGRNGLSLNQAWRDGAEAYLGITVHGFPNLFMLYGPNTNLGHSSIVYMLESQIHYVMDSLKTMDERNARSLEVHEVSQDVFNLALQEQIRSTVWDKGCTSWYKTDSGKNTNNWPGFTFRYRQLTRRINPDDYHFTAR</sequence>
<dbReference type="InterPro" id="IPR051209">
    <property type="entry name" value="FAD-bind_Monooxygenase_sf"/>
</dbReference>
<keyword evidence="5" id="KW-1185">Reference proteome</keyword>
<dbReference type="GO" id="GO:0004499">
    <property type="term" value="F:N,N-dimethylaniline monooxygenase activity"/>
    <property type="evidence" value="ECO:0007669"/>
    <property type="project" value="InterPro"/>
</dbReference>
<dbReference type="InterPro" id="IPR020946">
    <property type="entry name" value="Flavin_mOase-like"/>
</dbReference>
<keyword evidence="2" id="KW-0274">FAD</keyword>
<dbReference type="SUPFAM" id="SSF51905">
    <property type="entry name" value="FAD/NAD(P)-binding domain"/>
    <property type="match status" value="1"/>
</dbReference>
<dbReference type="PANTHER" id="PTHR42877">
    <property type="entry name" value="L-ORNITHINE N(5)-MONOOXYGENASE-RELATED"/>
    <property type="match status" value="1"/>
</dbReference>
<dbReference type="EMBL" id="CP004387">
    <property type="protein sequence ID" value="AJD49468.1"/>
    <property type="molecule type" value="Genomic_DNA"/>
</dbReference>
<gene>
    <name evidence="4" type="ORF">S7S_15280</name>
</gene>
<dbReference type="PRINTS" id="PR00411">
    <property type="entry name" value="PNDRDTASEI"/>
</dbReference>
<evidence type="ECO:0000256" key="3">
    <source>
        <dbReference type="ARBA" id="ARBA00023002"/>
    </source>
</evidence>
<dbReference type="Proteomes" id="UP000006764">
    <property type="component" value="Chromosome"/>
</dbReference>
<organism evidence="4 5">
    <name type="scientific">Isoalcanivorax pacificus W11-5</name>
    <dbReference type="NCBI Taxonomy" id="391936"/>
    <lineage>
        <taxon>Bacteria</taxon>
        <taxon>Pseudomonadati</taxon>
        <taxon>Pseudomonadota</taxon>
        <taxon>Gammaproteobacteria</taxon>
        <taxon>Oceanospirillales</taxon>
        <taxon>Alcanivoracaceae</taxon>
        <taxon>Isoalcanivorax</taxon>
    </lineage>
</organism>
<evidence type="ECO:0000313" key="5">
    <source>
        <dbReference type="Proteomes" id="UP000006764"/>
    </source>
</evidence>
<reference evidence="4 5" key="1">
    <citation type="journal article" date="2012" name="J. Bacteriol.">
        <title>Genome sequence of an alkane-degrading bacterium, Alcanivorax pacificus type strain W11-5, isolated from deep sea sediment.</title>
        <authorList>
            <person name="Lai Q."/>
            <person name="Shao Z."/>
        </authorList>
    </citation>
    <scope>NUCLEOTIDE SEQUENCE [LARGE SCALE GENOMIC DNA]</scope>
    <source>
        <strain evidence="4 5">W11-5</strain>
    </source>
</reference>
<dbReference type="AlphaFoldDB" id="A0A0B4XST1"/>
<dbReference type="GO" id="GO:0050661">
    <property type="term" value="F:NADP binding"/>
    <property type="evidence" value="ECO:0007669"/>
    <property type="project" value="InterPro"/>
</dbReference>
<protein>
    <submittedName>
        <fullName evidence="4">Monooxygenase</fullName>
    </submittedName>
</protein>
<evidence type="ECO:0000256" key="1">
    <source>
        <dbReference type="ARBA" id="ARBA00022630"/>
    </source>
</evidence>
<dbReference type="PANTHER" id="PTHR42877:SF4">
    <property type="entry name" value="FAD_NAD(P)-BINDING DOMAIN-CONTAINING PROTEIN-RELATED"/>
    <property type="match status" value="1"/>
</dbReference>
<evidence type="ECO:0000313" key="4">
    <source>
        <dbReference type="EMBL" id="AJD49468.1"/>
    </source>
</evidence>
<accession>A0A0B4XST1</accession>